<comment type="caution">
    <text evidence="2">The sequence shown here is derived from an EMBL/GenBank/DDBJ whole genome shotgun (WGS) entry which is preliminary data.</text>
</comment>
<sequence>MPLKATFPHAWFTEDDQPDNNSSNSSSSGSNKAKLSARPLKTAHHALPAGETPITTPDLTRRNSFDFIIVMAKRAEAAAASASASVPTPAPSTSEETPTRPTPTASRSAHQDSNTYVQRRALPGPQAKRVSVHSEPIELSNLPRFTRAGEVGVEAPVTPAAAHLGRRRGLGFACSLDDSQRKRLKMASRFYAASGVAYSTPAAFFAPSRREPEQLHPALRQEKSTAGQKSQNDGNSRRAASRRTLSSAKTSTGTKATWLQSEDNAISPSHRRGGSVVDASSRKLKGATEDGPFSTITSTRVHGANSGPRQPPNSPRKARRPGSLARFVGEIRFGCALLRLWSRRQMLRPLEWRGHRDR</sequence>
<organism evidence="2 4">
    <name type="scientific">Friedmanniomyces endolithicus</name>
    <dbReference type="NCBI Taxonomy" id="329885"/>
    <lineage>
        <taxon>Eukaryota</taxon>
        <taxon>Fungi</taxon>
        <taxon>Dikarya</taxon>
        <taxon>Ascomycota</taxon>
        <taxon>Pezizomycotina</taxon>
        <taxon>Dothideomycetes</taxon>
        <taxon>Dothideomycetidae</taxon>
        <taxon>Mycosphaerellales</taxon>
        <taxon>Teratosphaeriaceae</taxon>
        <taxon>Friedmanniomyces</taxon>
    </lineage>
</organism>
<name>A0AAN6JKT2_9PEZI</name>
<dbReference type="Proteomes" id="UP001168146">
    <property type="component" value="Unassembled WGS sequence"/>
</dbReference>
<feature type="region of interest" description="Disordered" evidence="1">
    <location>
        <begin position="1"/>
        <end position="59"/>
    </location>
</feature>
<dbReference type="AlphaFoldDB" id="A0AAN6JKT2"/>
<evidence type="ECO:0000313" key="4">
    <source>
        <dbReference type="Proteomes" id="UP001168146"/>
    </source>
</evidence>
<accession>A0AAN6JKT2</accession>
<evidence type="ECO:0000313" key="3">
    <source>
        <dbReference type="EMBL" id="KAK1013120.1"/>
    </source>
</evidence>
<feature type="region of interest" description="Disordered" evidence="1">
    <location>
        <begin position="219"/>
        <end position="322"/>
    </location>
</feature>
<evidence type="ECO:0000313" key="5">
    <source>
        <dbReference type="Proteomes" id="UP001175353"/>
    </source>
</evidence>
<protein>
    <submittedName>
        <fullName evidence="2">Uncharacterized protein</fullName>
    </submittedName>
</protein>
<proteinExistence type="predicted"/>
<feature type="compositionally biased region" description="Low complexity" evidence="1">
    <location>
        <begin position="242"/>
        <end position="257"/>
    </location>
</feature>
<feature type="compositionally biased region" description="Polar residues" evidence="1">
    <location>
        <begin position="258"/>
        <end position="267"/>
    </location>
</feature>
<reference evidence="2" key="1">
    <citation type="submission" date="2021-12" db="EMBL/GenBank/DDBJ databases">
        <title>Black yeast isolated from Biological Soil Crust.</title>
        <authorList>
            <person name="Kurbessoian T."/>
        </authorList>
    </citation>
    <scope>NUCLEOTIDE SEQUENCE</scope>
    <source>
        <strain evidence="2">CCFEE 5208</strain>
    </source>
</reference>
<evidence type="ECO:0000313" key="2">
    <source>
        <dbReference type="EMBL" id="KAK0327948.1"/>
    </source>
</evidence>
<gene>
    <name evidence="2" type="ORF">LTR82_001467</name>
    <name evidence="3" type="ORF">LTR91_001430</name>
</gene>
<evidence type="ECO:0000256" key="1">
    <source>
        <dbReference type="SAM" id="MobiDB-lite"/>
    </source>
</evidence>
<feature type="compositionally biased region" description="Polar residues" evidence="1">
    <location>
        <begin position="224"/>
        <end position="234"/>
    </location>
</feature>
<feature type="region of interest" description="Disordered" evidence="1">
    <location>
        <begin position="80"/>
        <end position="116"/>
    </location>
</feature>
<keyword evidence="5" id="KW-1185">Reference proteome</keyword>
<dbReference type="Proteomes" id="UP001175353">
    <property type="component" value="Unassembled WGS sequence"/>
</dbReference>
<feature type="compositionally biased region" description="Low complexity" evidence="1">
    <location>
        <begin position="80"/>
        <end position="96"/>
    </location>
</feature>
<feature type="compositionally biased region" description="Low complexity" evidence="1">
    <location>
        <begin position="20"/>
        <end position="31"/>
    </location>
</feature>
<dbReference type="EMBL" id="JASUXU010000002">
    <property type="protein sequence ID" value="KAK0327948.1"/>
    <property type="molecule type" value="Genomic_DNA"/>
</dbReference>
<dbReference type="EMBL" id="JAUJLE010000006">
    <property type="protein sequence ID" value="KAK1013120.1"/>
    <property type="molecule type" value="Genomic_DNA"/>
</dbReference>
<reference evidence="3" key="2">
    <citation type="submission" date="2023-06" db="EMBL/GenBank/DDBJ databases">
        <title>Black Yeasts Isolated from many extreme environments.</title>
        <authorList>
            <person name="Coleine C."/>
            <person name="Stajich J.E."/>
            <person name="Selbmann L."/>
        </authorList>
    </citation>
    <scope>NUCLEOTIDE SEQUENCE</scope>
    <source>
        <strain evidence="3">CCFEE 5200</strain>
    </source>
</reference>